<proteinExistence type="predicted"/>
<dbReference type="VEuPathDB" id="VectorBase:RSAN_030986"/>
<feature type="region of interest" description="Disordered" evidence="2">
    <location>
        <begin position="33"/>
        <end position="61"/>
    </location>
</feature>
<organism evidence="4 5">
    <name type="scientific">Rhipicephalus sanguineus</name>
    <name type="common">Brown dog tick</name>
    <name type="synonym">Ixodes sanguineus</name>
    <dbReference type="NCBI Taxonomy" id="34632"/>
    <lineage>
        <taxon>Eukaryota</taxon>
        <taxon>Metazoa</taxon>
        <taxon>Ecdysozoa</taxon>
        <taxon>Arthropoda</taxon>
        <taxon>Chelicerata</taxon>
        <taxon>Arachnida</taxon>
        <taxon>Acari</taxon>
        <taxon>Parasitiformes</taxon>
        <taxon>Ixodida</taxon>
        <taxon>Ixodoidea</taxon>
        <taxon>Ixodidae</taxon>
        <taxon>Rhipicephalinae</taxon>
        <taxon>Rhipicephalus</taxon>
        <taxon>Rhipicephalus</taxon>
    </lineage>
</organism>
<dbReference type="GO" id="GO:0008270">
    <property type="term" value="F:zinc ion binding"/>
    <property type="evidence" value="ECO:0007669"/>
    <property type="project" value="UniProtKB-KW"/>
</dbReference>
<feature type="region of interest" description="Disordered" evidence="2">
    <location>
        <begin position="308"/>
        <end position="424"/>
    </location>
</feature>
<reference evidence="4" key="1">
    <citation type="journal article" date="2020" name="Cell">
        <title>Large-Scale Comparative Analyses of Tick Genomes Elucidate Their Genetic Diversity and Vector Capacities.</title>
        <authorList>
            <consortium name="Tick Genome and Microbiome Consortium (TIGMIC)"/>
            <person name="Jia N."/>
            <person name="Wang J."/>
            <person name="Shi W."/>
            <person name="Du L."/>
            <person name="Sun Y."/>
            <person name="Zhan W."/>
            <person name="Jiang J.F."/>
            <person name="Wang Q."/>
            <person name="Zhang B."/>
            <person name="Ji P."/>
            <person name="Bell-Sakyi L."/>
            <person name="Cui X.M."/>
            <person name="Yuan T.T."/>
            <person name="Jiang B.G."/>
            <person name="Yang W.F."/>
            <person name="Lam T.T."/>
            <person name="Chang Q.C."/>
            <person name="Ding S.J."/>
            <person name="Wang X.J."/>
            <person name="Zhu J.G."/>
            <person name="Ruan X.D."/>
            <person name="Zhao L."/>
            <person name="Wei J.T."/>
            <person name="Ye R.Z."/>
            <person name="Que T.C."/>
            <person name="Du C.H."/>
            <person name="Zhou Y.H."/>
            <person name="Cheng J.X."/>
            <person name="Dai P.F."/>
            <person name="Guo W.B."/>
            <person name="Han X.H."/>
            <person name="Huang E.J."/>
            <person name="Li L.F."/>
            <person name="Wei W."/>
            <person name="Gao Y.C."/>
            <person name="Liu J.Z."/>
            <person name="Shao H.Z."/>
            <person name="Wang X."/>
            <person name="Wang C.C."/>
            <person name="Yang T.C."/>
            <person name="Huo Q.B."/>
            <person name="Li W."/>
            <person name="Chen H.Y."/>
            <person name="Chen S.E."/>
            <person name="Zhou L.G."/>
            <person name="Ni X.B."/>
            <person name="Tian J.H."/>
            <person name="Sheng Y."/>
            <person name="Liu T."/>
            <person name="Pan Y.S."/>
            <person name="Xia L.Y."/>
            <person name="Li J."/>
            <person name="Zhao F."/>
            <person name="Cao W.C."/>
        </authorList>
    </citation>
    <scope>NUCLEOTIDE SEQUENCE</scope>
    <source>
        <strain evidence="4">Rsan-2018</strain>
    </source>
</reference>
<reference evidence="4" key="2">
    <citation type="submission" date="2021-09" db="EMBL/GenBank/DDBJ databases">
        <authorList>
            <person name="Jia N."/>
            <person name="Wang J."/>
            <person name="Shi W."/>
            <person name="Du L."/>
            <person name="Sun Y."/>
            <person name="Zhan W."/>
            <person name="Jiang J."/>
            <person name="Wang Q."/>
            <person name="Zhang B."/>
            <person name="Ji P."/>
            <person name="Sakyi L.B."/>
            <person name="Cui X."/>
            <person name="Yuan T."/>
            <person name="Jiang B."/>
            <person name="Yang W."/>
            <person name="Lam T.T.-Y."/>
            <person name="Chang Q."/>
            <person name="Ding S."/>
            <person name="Wang X."/>
            <person name="Zhu J."/>
            <person name="Ruan X."/>
            <person name="Zhao L."/>
            <person name="Wei J."/>
            <person name="Que T."/>
            <person name="Du C."/>
            <person name="Cheng J."/>
            <person name="Dai P."/>
            <person name="Han X."/>
            <person name="Huang E."/>
            <person name="Gao Y."/>
            <person name="Liu J."/>
            <person name="Shao H."/>
            <person name="Ye R."/>
            <person name="Li L."/>
            <person name="Wei W."/>
            <person name="Wang X."/>
            <person name="Wang C."/>
            <person name="Huo Q."/>
            <person name="Li W."/>
            <person name="Guo W."/>
            <person name="Chen H."/>
            <person name="Chen S."/>
            <person name="Zhou L."/>
            <person name="Zhou L."/>
            <person name="Ni X."/>
            <person name="Tian J."/>
            <person name="Zhou Y."/>
            <person name="Sheng Y."/>
            <person name="Liu T."/>
            <person name="Pan Y."/>
            <person name="Xia L."/>
            <person name="Li J."/>
            <person name="Zhao F."/>
            <person name="Cao W."/>
        </authorList>
    </citation>
    <scope>NUCLEOTIDE SEQUENCE</scope>
    <source>
        <strain evidence="4">Rsan-2018</strain>
        <tissue evidence="4">Larvae</tissue>
    </source>
</reference>
<evidence type="ECO:0000313" key="4">
    <source>
        <dbReference type="EMBL" id="KAH7952411.1"/>
    </source>
</evidence>
<dbReference type="SUPFAM" id="SSF57756">
    <property type="entry name" value="Retrovirus zinc finger-like domains"/>
    <property type="match status" value="1"/>
</dbReference>
<feature type="compositionally biased region" description="Acidic residues" evidence="2">
    <location>
        <begin position="479"/>
        <end position="489"/>
    </location>
</feature>
<feature type="region of interest" description="Disordered" evidence="2">
    <location>
        <begin position="532"/>
        <end position="556"/>
    </location>
</feature>
<dbReference type="GO" id="GO:0003676">
    <property type="term" value="F:nucleic acid binding"/>
    <property type="evidence" value="ECO:0007669"/>
    <property type="project" value="InterPro"/>
</dbReference>
<feature type="domain" description="CCHC-type" evidence="3">
    <location>
        <begin position="244"/>
        <end position="259"/>
    </location>
</feature>
<keyword evidence="1" id="KW-0863">Zinc-finger</keyword>
<dbReference type="PROSITE" id="PS50158">
    <property type="entry name" value="ZF_CCHC"/>
    <property type="match status" value="1"/>
</dbReference>
<dbReference type="Gene3D" id="4.10.60.10">
    <property type="entry name" value="Zinc finger, CCHC-type"/>
    <property type="match status" value="1"/>
</dbReference>
<dbReference type="AlphaFoldDB" id="A0A9D4PTU1"/>
<feature type="compositionally biased region" description="Basic and acidic residues" evidence="2">
    <location>
        <begin position="318"/>
        <end position="329"/>
    </location>
</feature>
<dbReference type="InterPro" id="IPR001878">
    <property type="entry name" value="Znf_CCHC"/>
</dbReference>
<keyword evidence="5" id="KW-1185">Reference proteome</keyword>
<evidence type="ECO:0000313" key="5">
    <source>
        <dbReference type="Proteomes" id="UP000821837"/>
    </source>
</evidence>
<dbReference type="EMBL" id="JABSTV010001251">
    <property type="protein sequence ID" value="KAH7952411.1"/>
    <property type="molecule type" value="Genomic_DNA"/>
</dbReference>
<protein>
    <recommendedName>
        <fullName evidence="3">CCHC-type domain-containing protein</fullName>
    </recommendedName>
</protein>
<gene>
    <name evidence="4" type="ORF">HPB52_022841</name>
</gene>
<dbReference type="InterPro" id="IPR036875">
    <property type="entry name" value="Znf_CCHC_sf"/>
</dbReference>
<sequence>MWGFEPRMEVVEGEEISQEEACDPGWKVAYGRRPGKSREAYSSTQDGGNTRGRRWNGGRTAAPRDAIRRVTVASRLPPLPRDTFRIVVRPRDGLNVNKISRIRFEQALAMAAALAPAEIEEDTMCPNGVQNIFVVCTPHEKNADAYARVQQIRLGEGTFGVAAYLAPPENTCKGIIKGVDVEVTEAQLRARIVNHRNPSALEARRIKNTTAVVVLFEGMRVPNYVACGASIFRCTLYRRHTEVCYECGELGHRADVCPNPGSKWCRTCGKRSPTEDHRCDPKCTLCGGPHPTAAKECRDKFQVPYIVRRRRRQRRRRAEQLQEFHRSRDSTNVSTAGGRSRSRTSALRERSTERSRSRTPAARKHDATRGRSRSRGCSASSVRIQEEPTWADRVKGTTKREQQRPKEVTRSASPEHGSRSHVDALLKEVKALREEVRRLKAIKANPKPCEIEANNQSPEAVEQVPRVGLTKAKRKAPLPEEESDSEASEGEAQQKKMLEELLRISRENQESVKLLLQRVTVLEEKAAIRAKAEVRTQSKTTNHSEDAPGAEQGMVM</sequence>
<comment type="caution">
    <text evidence="4">The sequence shown here is derived from an EMBL/GenBank/DDBJ whole genome shotgun (WGS) entry which is preliminary data.</text>
</comment>
<feature type="compositionally biased region" description="Low complexity" evidence="2">
    <location>
        <begin position="334"/>
        <end position="345"/>
    </location>
</feature>
<keyword evidence="1" id="KW-0862">Zinc</keyword>
<evidence type="ECO:0000256" key="1">
    <source>
        <dbReference type="PROSITE-ProRule" id="PRU00047"/>
    </source>
</evidence>
<accession>A0A9D4PTU1</accession>
<feature type="compositionally biased region" description="Basic residues" evidence="2">
    <location>
        <begin position="308"/>
        <end position="317"/>
    </location>
</feature>
<feature type="compositionally biased region" description="Basic and acidic residues" evidence="2">
    <location>
        <begin position="532"/>
        <end position="546"/>
    </location>
</feature>
<dbReference type="SMART" id="SM00343">
    <property type="entry name" value="ZnF_C2HC"/>
    <property type="match status" value="1"/>
</dbReference>
<keyword evidence="1" id="KW-0479">Metal-binding</keyword>
<evidence type="ECO:0000259" key="3">
    <source>
        <dbReference type="PROSITE" id="PS50158"/>
    </source>
</evidence>
<feature type="compositionally biased region" description="Basic and acidic residues" evidence="2">
    <location>
        <begin position="384"/>
        <end position="409"/>
    </location>
</feature>
<evidence type="ECO:0000256" key="2">
    <source>
        <dbReference type="SAM" id="MobiDB-lite"/>
    </source>
</evidence>
<feature type="compositionally biased region" description="Basic and acidic residues" evidence="2">
    <location>
        <begin position="346"/>
        <end position="356"/>
    </location>
</feature>
<name>A0A9D4PTU1_RHISA</name>
<dbReference type="Proteomes" id="UP000821837">
    <property type="component" value="Chromosome 5"/>
</dbReference>
<feature type="region of interest" description="Disordered" evidence="2">
    <location>
        <begin position="450"/>
        <end position="494"/>
    </location>
</feature>